<sequence length="377" mass="41580">MSTLDSDLEVLCDDYDRLVALESIGVKDNYPAIVAIRKRWLLDDVVVASESAAMMHRAQFLSDTEPDKGIGKAAARLTGRAVRGVSRVAGRAASAGAKASANFAGKHSKQLALRFVDFAEAAGKEVIKELKEATSKATTLERKLQKLNARLSLIGDKDTLKPVDCDTGSWTTKVCLEDKPNVKACIEFSKNLNAMDAMVNEYTVKTRTIIGKSKKVTESGLEKVGRSTNWAIKRSAGLFGIIDPFKTVKAYPWPGNVVVVEHDNGKIEWAIARDGDFGHTIKSLNLHEIGSALDAVENIIRALRQRGAKRRSVGYTGIYDEIQRMKKELKSLDGRELRDATVRYKNALRLEDAFTTSLVRVAEGLLEWCRLSLIEVK</sequence>
<protein>
    <submittedName>
        <fullName evidence="2">Uncharacterized protein</fullName>
    </submittedName>
</protein>
<gene>
    <name evidence="2" type="ORF">CB695_15995</name>
</gene>
<evidence type="ECO:0000313" key="2">
    <source>
        <dbReference type="EMBL" id="EDH8302973.1"/>
    </source>
</evidence>
<organism evidence="2">
    <name type="scientific">Salmonella enterica subsp. enterica serovar Chester</name>
    <dbReference type="NCBI Taxonomy" id="149386"/>
    <lineage>
        <taxon>Bacteria</taxon>
        <taxon>Pseudomonadati</taxon>
        <taxon>Pseudomonadota</taxon>
        <taxon>Gammaproteobacteria</taxon>
        <taxon>Enterobacterales</taxon>
        <taxon>Enterobacteriaceae</taxon>
        <taxon>Salmonella</taxon>
    </lineage>
</organism>
<reference evidence="2" key="1">
    <citation type="submission" date="2018-07" db="EMBL/GenBank/DDBJ databases">
        <authorList>
            <person name="Ashton P.M."/>
            <person name="Dallman T."/>
            <person name="Nair S."/>
            <person name="De Pinna E."/>
            <person name="Peters T."/>
            <person name="Grant K."/>
        </authorList>
    </citation>
    <scope>NUCLEOTIDE SEQUENCE</scope>
    <source>
        <strain evidence="2">368335</strain>
    </source>
</reference>
<dbReference type="InterPro" id="IPR024413">
    <property type="entry name" value="Phage_phiKZ_Orf92_int-head"/>
</dbReference>
<feature type="coiled-coil region" evidence="1">
    <location>
        <begin position="123"/>
        <end position="150"/>
    </location>
</feature>
<dbReference type="AlphaFoldDB" id="A0A635R8I2"/>
<dbReference type="Pfam" id="PF12699">
    <property type="entry name" value="phiKZ_IP"/>
    <property type="match status" value="1"/>
</dbReference>
<dbReference type="EMBL" id="AAMIYH010000015">
    <property type="protein sequence ID" value="EDH8302973.1"/>
    <property type="molecule type" value="Genomic_DNA"/>
</dbReference>
<comment type="caution">
    <text evidence="2">The sequence shown here is derived from an EMBL/GenBank/DDBJ whole genome shotgun (WGS) entry which is preliminary data.</text>
</comment>
<keyword evidence="1" id="KW-0175">Coiled coil</keyword>
<name>A0A635R8I2_SALET</name>
<proteinExistence type="predicted"/>
<accession>A0A635R8I2</accession>
<evidence type="ECO:0000256" key="1">
    <source>
        <dbReference type="SAM" id="Coils"/>
    </source>
</evidence>